<proteinExistence type="predicted"/>
<protein>
    <submittedName>
        <fullName evidence="1">Uncharacterized protein</fullName>
    </submittedName>
</protein>
<dbReference type="Proteomes" id="UP000799770">
    <property type="component" value="Unassembled WGS sequence"/>
</dbReference>
<dbReference type="AlphaFoldDB" id="A0A6A5ZSU2"/>
<evidence type="ECO:0000313" key="1">
    <source>
        <dbReference type="EMBL" id="KAF2121321.1"/>
    </source>
</evidence>
<dbReference type="EMBL" id="ML977312">
    <property type="protein sequence ID" value="KAF2121321.1"/>
    <property type="molecule type" value="Genomic_DNA"/>
</dbReference>
<name>A0A6A5ZSU2_9PLEO</name>
<gene>
    <name evidence="1" type="ORF">BDV96DRAFT_682574</name>
</gene>
<organism evidence="1 2">
    <name type="scientific">Lophiotrema nucula</name>
    <dbReference type="NCBI Taxonomy" id="690887"/>
    <lineage>
        <taxon>Eukaryota</taxon>
        <taxon>Fungi</taxon>
        <taxon>Dikarya</taxon>
        <taxon>Ascomycota</taxon>
        <taxon>Pezizomycotina</taxon>
        <taxon>Dothideomycetes</taxon>
        <taxon>Pleosporomycetidae</taxon>
        <taxon>Pleosporales</taxon>
        <taxon>Lophiotremataceae</taxon>
        <taxon>Lophiotrema</taxon>
    </lineage>
</organism>
<dbReference type="SUPFAM" id="SSF52047">
    <property type="entry name" value="RNI-like"/>
    <property type="match status" value="1"/>
</dbReference>
<keyword evidence="2" id="KW-1185">Reference proteome</keyword>
<reference evidence="1" key="1">
    <citation type="journal article" date="2020" name="Stud. Mycol.">
        <title>101 Dothideomycetes genomes: a test case for predicting lifestyles and emergence of pathogens.</title>
        <authorList>
            <person name="Haridas S."/>
            <person name="Albert R."/>
            <person name="Binder M."/>
            <person name="Bloem J."/>
            <person name="Labutti K."/>
            <person name="Salamov A."/>
            <person name="Andreopoulos B."/>
            <person name="Baker S."/>
            <person name="Barry K."/>
            <person name="Bills G."/>
            <person name="Bluhm B."/>
            <person name="Cannon C."/>
            <person name="Castanera R."/>
            <person name="Culley D."/>
            <person name="Daum C."/>
            <person name="Ezra D."/>
            <person name="Gonzalez J."/>
            <person name="Henrissat B."/>
            <person name="Kuo A."/>
            <person name="Liang C."/>
            <person name="Lipzen A."/>
            <person name="Lutzoni F."/>
            <person name="Magnuson J."/>
            <person name="Mondo S."/>
            <person name="Nolan M."/>
            <person name="Ohm R."/>
            <person name="Pangilinan J."/>
            <person name="Park H.-J."/>
            <person name="Ramirez L."/>
            <person name="Alfaro M."/>
            <person name="Sun H."/>
            <person name="Tritt A."/>
            <person name="Yoshinaga Y."/>
            <person name="Zwiers L.-H."/>
            <person name="Turgeon B."/>
            <person name="Goodwin S."/>
            <person name="Spatafora J."/>
            <person name="Crous P."/>
            <person name="Grigoriev I."/>
        </authorList>
    </citation>
    <scope>NUCLEOTIDE SEQUENCE</scope>
    <source>
        <strain evidence="1">CBS 627.86</strain>
    </source>
</reference>
<evidence type="ECO:0000313" key="2">
    <source>
        <dbReference type="Proteomes" id="UP000799770"/>
    </source>
</evidence>
<accession>A0A6A5ZSU2</accession>
<sequence length="379" mass="43474">MSNLTVDPPIFRLPNELLLKIFTFAHDPDLPPGCISYQYHYRTAMRQWIAPTILSLSSTCKRFAPWAQEILVSFPTVGTIAKDEREANDGVFYQTSHVAKLARTLLHRPELRPKIEKLRIGLQGCRSQILIQGVDPHTYYRFNGFGAPRKRFHRRDVMKKAEDLVNSLDLDARLRTEWIDLLDDGQEYQYCALLLALMPNLRHLEIYTWMRDTEEIVTSMFPFFEKNMSLLSKVPGLAHIESLVLGNSAFIPTGIQFLPKLRKLELPPCPIVGIIGSLQNISEVRLRCFGRVTSYGIEGDDIDLGSIIDFLGRFTDADVTPSLNKIALFVYSNKRRPGQFIYDWWDCEELVEKLDNLVKRHRPGVRVAVEHLGQATEES</sequence>
<dbReference type="OrthoDB" id="3706841at2759"/>